<feature type="region of interest" description="Disordered" evidence="7">
    <location>
        <begin position="423"/>
        <end position="443"/>
    </location>
</feature>
<dbReference type="PANTHER" id="PTHR44329">
    <property type="entry name" value="SERINE/THREONINE-PROTEIN KINASE TNNI3K-RELATED"/>
    <property type="match status" value="1"/>
</dbReference>
<evidence type="ECO:0000256" key="6">
    <source>
        <dbReference type="ARBA" id="ARBA00048679"/>
    </source>
</evidence>
<dbReference type="InterPro" id="IPR051681">
    <property type="entry name" value="Ser/Thr_Kinases-Pseudokinases"/>
</dbReference>
<accession>A0ABD3I0U3</accession>
<dbReference type="CDD" id="cd13999">
    <property type="entry name" value="STKc_MAP3K-like"/>
    <property type="match status" value="1"/>
</dbReference>
<evidence type="ECO:0000256" key="4">
    <source>
        <dbReference type="ARBA" id="ARBA00022840"/>
    </source>
</evidence>
<dbReference type="SMART" id="SM00220">
    <property type="entry name" value="S_TKc"/>
    <property type="match status" value="1"/>
</dbReference>
<comment type="catalytic activity">
    <reaction evidence="6">
        <text>L-seryl-[protein] + ATP = O-phospho-L-seryl-[protein] + ADP + H(+)</text>
        <dbReference type="Rhea" id="RHEA:17989"/>
        <dbReference type="Rhea" id="RHEA-COMP:9863"/>
        <dbReference type="Rhea" id="RHEA-COMP:11604"/>
        <dbReference type="ChEBI" id="CHEBI:15378"/>
        <dbReference type="ChEBI" id="CHEBI:29999"/>
        <dbReference type="ChEBI" id="CHEBI:30616"/>
        <dbReference type="ChEBI" id="CHEBI:83421"/>
        <dbReference type="ChEBI" id="CHEBI:456216"/>
        <dbReference type="EC" id="2.7.11.1"/>
    </reaction>
</comment>
<dbReference type="FunFam" id="3.30.200.20:FF:000034">
    <property type="entry name" value="Kinase suppressor of Ras 1"/>
    <property type="match status" value="1"/>
</dbReference>
<dbReference type="InterPro" id="IPR011009">
    <property type="entry name" value="Kinase-like_dom_sf"/>
</dbReference>
<feature type="domain" description="Protein kinase" evidence="8">
    <location>
        <begin position="147"/>
        <end position="406"/>
    </location>
</feature>
<comment type="catalytic activity">
    <reaction evidence="5">
        <text>L-threonyl-[protein] + ATP = O-phospho-L-threonyl-[protein] + ADP + H(+)</text>
        <dbReference type="Rhea" id="RHEA:46608"/>
        <dbReference type="Rhea" id="RHEA-COMP:11060"/>
        <dbReference type="Rhea" id="RHEA-COMP:11605"/>
        <dbReference type="ChEBI" id="CHEBI:15378"/>
        <dbReference type="ChEBI" id="CHEBI:30013"/>
        <dbReference type="ChEBI" id="CHEBI:30616"/>
        <dbReference type="ChEBI" id="CHEBI:61977"/>
        <dbReference type="ChEBI" id="CHEBI:456216"/>
        <dbReference type="EC" id="2.7.11.1"/>
    </reaction>
</comment>
<dbReference type="Gene3D" id="1.10.510.10">
    <property type="entry name" value="Transferase(Phosphotransferase) domain 1"/>
    <property type="match status" value="1"/>
</dbReference>
<evidence type="ECO:0000259" key="8">
    <source>
        <dbReference type="PROSITE" id="PS50011"/>
    </source>
</evidence>
<evidence type="ECO:0000256" key="1">
    <source>
        <dbReference type="ARBA" id="ARBA00022679"/>
    </source>
</evidence>
<evidence type="ECO:0000256" key="2">
    <source>
        <dbReference type="ARBA" id="ARBA00022741"/>
    </source>
</evidence>
<feature type="compositionally biased region" description="Low complexity" evidence="7">
    <location>
        <begin position="19"/>
        <end position="37"/>
    </location>
</feature>
<keyword evidence="2" id="KW-0547">Nucleotide-binding</keyword>
<dbReference type="Gene3D" id="3.30.200.20">
    <property type="entry name" value="Phosphorylase Kinase, domain 1"/>
    <property type="match status" value="1"/>
</dbReference>
<keyword evidence="10" id="KW-1185">Reference proteome</keyword>
<comment type="caution">
    <text evidence="9">The sequence shown here is derived from an EMBL/GenBank/DDBJ whole genome shotgun (WGS) entry which is preliminary data.</text>
</comment>
<feature type="region of interest" description="Disordered" evidence="7">
    <location>
        <begin position="1"/>
        <end position="78"/>
    </location>
</feature>
<dbReference type="Pfam" id="PF07714">
    <property type="entry name" value="PK_Tyr_Ser-Thr"/>
    <property type="match status" value="1"/>
</dbReference>
<dbReference type="PROSITE" id="PS00108">
    <property type="entry name" value="PROTEIN_KINASE_ST"/>
    <property type="match status" value="1"/>
</dbReference>
<protein>
    <recommendedName>
        <fullName evidence="8">Protein kinase domain-containing protein</fullName>
    </recommendedName>
</protein>
<name>A0ABD3I0U3_9MARC</name>
<evidence type="ECO:0000256" key="5">
    <source>
        <dbReference type="ARBA" id="ARBA00047899"/>
    </source>
</evidence>
<dbReference type="AlphaFoldDB" id="A0ABD3I0U3"/>
<evidence type="ECO:0000256" key="7">
    <source>
        <dbReference type="SAM" id="MobiDB-lite"/>
    </source>
</evidence>
<dbReference type="InterPro" id="IPR000719">
    <property type="entry name" value="Prot_kinase_dom"/>
</dbReference>
<dbReference type="GO" id="GO:0004674">
    <property type="term" value="F:protein serine/threonine kinase activity"/>
    <property type="evidence" value="ECO:0007669"/>
    <property type="project" value="UniProtKB-EC"/>
</dbReference>
<evidence type="ECO:0000313" key="10">
    <source>
        <dbReference type="Proteomes" id="UP001633002"/>
    </source>
</evidence>
<dbReference type="Proteomes" id="UP001633002">
    <property type="component" value="Unassembled WGS sequence"/>
</dbReference>
<organism evidence="9 10">
    <name type="scientific">Riccia sorocarpa</name>
    <dbReference type="NCBI Taxonomy" id="122646"/>
    <lineage>
        <taxon>Eukaryota</taxon>
        <taxon>Viridiplantae</taxon>
        <taxon>Streptophyta</taxon>
        <taxon>Embryophyta</taxon>
        <taxon>Marchantiophyta</taxon>
        <taxon>Marchantiopsida</taxon>
        <taxon>Marchantiidae</taxon>
        <taxon>Marchantiales</taxon>
        <taxon>Ricciaceae</taxon>
        <taxon>Riccia</taxon>
    </lineage>
</organism>
<evidence type="ECO:0000313" key="9">
    <source>
        <dbReference type="EMBL" id="KAL3697333.1"/>
    </source>
</evidence>
<dbReference type="PANTHER" id="PTHR44329:SF272">
    <property type="entry name" value="PROTEIN KINASE SUPERFAMILY PROTEIN"/>
    <property type="match status" value="1"/>
</dbReference>
<sequence length="482" mass="53737">MDDVLRASVSPATPPGVDSFLENSGSSSSFSAGRAQSDPNEFGSLKIGGDKEKGTSEEQVPLSEVVVQSSRDRRPSAEFQSAKLVPLLASPTSSSGRNGTDLLLANWNESPFLSAHQGNDAEGQGQDDEVEKYLSFGSPWHIDINKVEVGGMVASGSFGTVYKGLYKDVKVAVKMLMIPESLSMKESQKLKSRFRKKISVWYTLDHPNIVKFVGAYINPPRWIIISEFLQGGCLRAYLYQQKKLPEKIIQTMALDIARGMEYLHQNNVMHRDLKSANLLLDESGRVKVADFGLARFDSHEAGNLTAETGTIRWMAPEVICHKPYNRKVDVYSFGIVLWELCTSKLPFEGMSFVQLAHAVSSDNHRPPISEVTSASFAKLIARCWDKDPSRRPEFREIVQYLETGYVSSLDPISKSKYFLTSSRSTKKKDDDKYGRPTNSMHGGRVVRRAMNAGPASVIDNNDEITDEEEWRNVTRECACRIM</sequence>
<evidence type="ECO:0000256" key="3">
    <source>
        <dbReference type="ARBA" id="ARBA00022777"/>
    </source>
</evidence>
<dbReference type="EMBL" id="JBJQOH010000002">
    <property type="protein sequence ID" value="KAL3697333.1"/>
    <property type="molecule type" value="Genomic_DNA"/>
</dbReference>
<dbReference type="GO" id="GO:0005524">
    <property type="term" value="F:ATP binding"/>
    <property type="evidence" value="ECO:0007669"/>
    <property type="project" value="UniProtKB-KW"/>
</dbReference>
<dbReference type="PROSITE" id="PS50011">
    <property type="entry name" value="PROTEIN_KINASE_DOM"/>
    <property type="match status" value="1"/>
</dbReference>
<keyword evidence="1" id="KW-0808">Transferase</keyword>
<dbReference type="SUPFAM" id="SSF56112">
    <property type="entry name" value="Protein kinase-like (PK-like)"/>
    <property type="match status" value="1"/>
</dbReference>
<keyword evidence="3" id="KW-0418">Kinase</keyword>
<keyword evidence="4" id="KW-0067">ATP-binding</keyword>
<dbReference type="PRINTS" id="PR00109">
    <property type="entry name" value="TYRKINASE"/>
</dbReference>
<dbReference type="InterPro" id="IPR001245">
    <property type="entry name" value="Ser-Thr/Tyr_kinase_cat_dom"/>
</dbReference>
<gene>
    <name evidence="9" type="ORF">R1sor_011409</name>
</gene>
<proteinExistence type="predicted"/>
<reference evidence="9 10" key="1">
    <citation type="submission" date="2024-09" db="EMBL/GenBank/DDBJ databases">
        <title>Chromosome-scale assembly of Riccia sorocarpa.</title>
        <authorList>
            <person name="Paukszto L."/>
        </authorList>
    </citation>
    <scope>NUCLEOTIDE SEQUENCE [LARGE SCALE GENOMIC DNA]</scope>
    <source>
        <strain evidence="9">LP-2024</strain>
        <tissue evidence="9">Aerial parts of the thallus</tissue>
    </source>
</reference>
<dbReference type="InterPro" id="IPR008271">
    <property type="entry name" value="Ser/Thr_kinase_AS"/>
</dbReference>